<evidence type="ECO:0000313" key="7">
    <source>
        <dbReference type="EMBL" id="MFA9477414.1"/>
    </source>
</evidence>
<dbReference type="SUPFAM" id="SSF88659">
    <property type="entry name" value="Sigma3 and sigma4 domains of RNA polymerase sigma factors"/>
    <property type="match status" value="1"/>
</dbReference>
<comment type="caution">
    <text evidence="7">The sequence shown here is derived from an EMBL/GenBank/DDBJ whole genome shotgun (WGS) entry which is preliminary data.</text>
</comment>
<protein>
    <submittedName>
        <fullName evidence="7">RNA polymerase sigma factor</fullName>
    </submittedName>
</protein>
<dbReference type="SUPFAM" id="SSF88946">
    <property type="entry name" value="Sigma2 domain of RNA polymerase sigma factors"/>
    <property type="match status" value="1"/>
</dbReference>
<dbReference type="InterPro" id="IPR013324">
    <property type="entry name" value="RNA_pol_sigma_r3/r4-like"/>
</dbReference>
<evidence type="ECO:0000259" key="6">
    <source>
        <dbReference type="Pfam" id="PF08281"/>
    </source>
</evidence>
<evidence type="ECO:0000313" key="8">
    <source>
        <dbReference type="Proteomes" id="UP001575105"/>
    </source>
</evidence>
<dbReference type="InterPro" id="IPR013249">
    <property type="entry name" value="RNA_pol_sigma70_r4_t2"/>
</dbReference>
<dbReference type="InterPro" id="IPR036388">
    <property type="entry name" value="WH-like_DNA-bd_sf"/>
</dbReference>
<feature type="domain" description="RNA polymerase sigma factor 70 region 4 type 2" evidence="6">
    <location>
        <begin position="105"/>
        <end position="151"/>
    </location>
</feature>
<dbReference type="PANTHER" id="PTHR43133">
    <property type="entry name" value="RNA POLYMERASE ECF-TYPE SIGMA FACTO"/>
    <property type="match status" value="1"/>
</dbReference>
<evidence type="ECO:0000259" key="5">
    <source>
        <dbReference type="Pfam" id="PF04542"/>
    </source>
</evidence>
<dbReference type="Pfam" id="PF08281">
    <property type="entry name" value="Sigma70_r4_2"/>
    <property type="match status" value="1"/>
</dbReference>
<evidence type="ECO:0000256" key="3">
    <source>
        <dbReference type="ARBA" id="ARBA00023082"/>
    </source>
</evidence>
<sequence>MSGIEPESLACWYGRLAPALVLYVRQWLDAAAAEDVVQEVFAKLMRQRRPPDAVQAWLFRAARHAALNARRSQGRRSRHEAARATTQVDWFQADPAAMLDARTAEATLARLPDEQREVIVLRIWGQLGWQAIADLVGRPVSTTFSQYRSGLENLRQRLEQPCRKPSD</sequence>
<organism evidence="7 8">
    <name type="scientific">Natronomicrosphaera hydrolytica</name>
    <dbReference type="NCBI Taxonomy" id="3242702"/>
    <lineage>
        <taxon>Bacteria</taxon>
        <taxon>Pseudomonadati</taxon>
        <taxon>Planctomycetota</taxon>
        <taxon>Phycisphaerae</taxon>
        <taxon>Phycisphaerales</taxon>
        <taxon>Phycisphaeraceae</taxon>
        <taxon>Natronomicrosphaera</taxon>
    </lineage>
</organism>
<dbReference type="NCBIfam" id="TIGR02937">
    <property type="entry name" value="sigma70-ECF"/>
    <property type="match status" value="1"/>
</dbReference>
<accession>A0ABV4U4K1</accession>
<gene>
    <name evidence="7" type="ORF">ACERK3_03800</name>
</gene>
<dbReference type="InterPro" id="IPR039425">
    <property type="entry name" value="RNA_pol_sigma-70-like"/>
</dbReference>
<dbReference type="InterPro" id="IPR013325">
    <property type="entry name" value="RNA_pol_sigma_r2"/>
</dbReference>
<dbReference type="Gene3D" id="1.10.10.10">
    <property type="entry name" value="Winged helix-like DNA-binding domain superfamily/Winged helix DNA-binding domain"/>
    <property type="match status" value="1"/>
</dbReference>
<reference evidence="7 8" key="1">
    <citation type="submission" date="2024-08" db="EMBL/GenBank/DDBJ databases">
        <title>Whole-genome sequencing of halo(alkali)philic microorganisms from hypersaline lakes.</title>
        <authorList>
            <person name="Sorokin D.Y."/>
            <person name="Merkel A.Y."/>
            <person name="Messina E."/>
            <person name="Yakimov M."/>
        </authorList>
    </citation>
    <scope>NUCLEOTIDE SEQUENCE [LARGE SCALE GENOMIC DNA]</scope>
    <source>
        <strain evidence="7 8">AB-hyl4</strain>
    </source>
</reference>
<keyword evidence="8" id="KW-1185">Reference proteome</keyword>
<dbReference type="Proteomes" id="UP001575105">
    <property type="component" value="Unassembled WGS sequence"/>
</dbReference>
<evidence type="ECO:0000256" key="2">
    <source>
        <dbReference type="ARBA" id="ARBA00023015"/>
    </source>
</evidence>
<dbReference type="RefSeq" id="WP_425344339.1">
    <property type="nucleotide sequence ID" value="NZ_JBGUBD010000002.1"/>
</dbReference>
<dbReference type="InterPro" id="IPR014284">
    <property type="entry name" value="RNA_pol_sigma-70_dom"/>
</dbReference>
<comment type="similarity">
    <text evidence="1">Belongs to the sigma-70 factor family. ECF subfamily.</text>
</comment>
<keyword evidence="2" id="KW-0805">Transcription regulation</keyword>
<proteinExistence type="inferred from homology"/>
<keyword evidence="4" id="KW-0804">Transcription</keyword>
<dbReference type="Pfam" id="PF04542">
    <property type="entry name" value="Sigma70_r2"/>
    <property type="match status" value="1"/>
</dbReference>
<dbReference type="PANTHER" id="PTHR43133:SF62">
    <property type="entry name" value="RNA POLYMERASE SIGMA FACTOR SIGZ"/>
    <property type="match status" value="1"/>
</dbReference>
<evidence type="ECO:0000256" key="4">
    <source>
        <dbReference type="ARBA" id="ARBA00023163"/>
    </source>
</evidence>
<feature type="domain" description="RNA polymerase sigma-70 region 2" evidence="5">
    <location>
        <begin position="13"/>
        <end position="76"/>
    </location>
</feature>
<dbReference type="InterPro" id="IPR007627">
    <property type="entry name" value="RNA_pol_sigma70_r2"/>
</dbReference>
<dbReference type="Gene3D" id="1.10.1740.10">
    <property type="match status" value="1"/>
</dbReference>
<dbReference type="EMBL" id="JBGUBD010000002">
    <property type="protein sequence ID" value="MFA9477414.1"/>
    <property type="molecule type" value="Genomic_DNA"/>
</dbReference>
<keyword evidence="3" id="KW-0731">Sigma factor</keyword>
<name>A0ABV4U4K1_9BACT</name>
<evidence type="ECO:0000256" key="1">
    <source>
        <dbReference type="ARBA" id="ARBA00010641"/>
    </source>
</evidence>